<gene>
    <name evidence="2" type="ORF">EDC18_10657</name>
</gene>
<evidence type="ECO:0000259" key="1">
    <source>
        <dbReference type="PROSITE" id="PS51352"/>
    </source>
</evidence>
<dbReference type="OrthoDB" id="9809733at2"/>
<evidence type="ECO:0000313" key="3">
    <source>
        <dbReference type="Proteomes" id="UP000294902"/>
    </source>
</evidence>
<sequence>MKKFFVVLTIIGLIVILNGCNGENDIDNKAIDIEETNENNEDQKVNEEKTEDERIPSINFSLPDGKGNEVSLSDYLGKVVLLNFWGTWCPSCVDKIPLIEKMSKEYEEDIEILSINIQNLPQERSVEGVLEWLDSRGFDINVVFDMDGSISNSYYVQYLPTMYVIDREGYVLGYIPGGVDEGTFRQLMENIIQ</sequence>
<dbReference type="Proteomes" id="UP000294902">
    <property type="component" value="Unassembled WGS sequence"/>
</dbReference>
<dbReference type="InterPro" id="IPR050553">
    <property type="entry name" value="Thioredoxin_ResA/DsbE_sf"/>
</dbReference>
<dbReference type="PROSITE" id="PS51352">
    <property type="entry name" value="THIOREDOXIN_2"/>
    <property type="match status" value="1"/>
</dbReference>
<dbReference type="Pfam" id="PF00578">
    <property type="entry name" value="AhpC-TSA"/>
    <property type="match status" value="1"/>
</dbReference>
<keyword evidence="2" id="KW-0413">Isomerase</keyword>
<dbReference type="AlphaFoldDB" id="A0A4R3MKB3"/>
<dbReference type="InterPro" id="IPR013766">
    <property type="entry name" value="Thioredoxin_domain"/>
</dbReference>
<dbReference type="GO" id="GO:0016491">
    <property type="term" value="F:oxidoreductase activity"/>
    <property type="evidence" value="ECO:0007669"/>
    <property type="project" value="InterPro"/>
</dbReference>
<dbReference type="PANTHER" id="PTHR42852:SF17">
    <property type="entry name" value="THIOREDOXIN-LIKE PROTEIN HI_1115"/>
    <property type="match status" value="1"/>
</dbReference>
<dbReference type="Gene3D" id="3.40.30.10">
    <property type="entry name" value="Glutaredoxin"/>
    <property type="match status" value="1"/>
</dbReference>
<dbReference type="PANTHER" id="PTHR42852">
    <property type="entry name" value="THIOL:DISULFIDE INTERCHANGE PROTEIN DSBE"/>
    <property type="match status" value="1"/>
</dbReference>
<dbReference type="GO" id="GO:0016209">
    <property type="term" value="F:antioxidant activity"/>
    <property type="evidence" value="ECO:0007669"/>
    <property type="project" value="InterPro"/>
</dbReference>
<dbReference type="InterPro" id="IPR000866">
    <property type="entry name" value="AhpC/TSA"/>
</dbReference>
<name>A0A4R3MKB3_9FIRM</name>
<keyword evidence="3" id="KW-1185">Reference proteome</keyword>
<organism evidence="2 3">
    <name type="scientific">Natranaerovirga pectinivora</name>
    <dbReference type="NCBI Taxonomy" id="682400"/>
    <lineage>
        <taxon>Bacteria</taxon>
        <taxon>Bacillati</taxon>
        <taxon>Bacillota</taxon>
        <taxon>Clostridia</taxon>
        <taxon>Lachnospirales</taxon>
        <taxon>Natranaerovirgaceae</taxon>
        <taxon>Natranaerovirga</taxon>
    </lineage>
</organism>
<dbReference type="InterPro" id="IPR017937">
    <property type="entry name" value="Thioredoxin_CS"/>
</dbReference>
<proteinExistence type="predicted"/>
<dbReference type="PROSITE" id="PS00194">
    <property type="entry name" value="THIOREDOXIN_1"/>
    <property type="match status" value="1"/>
</dbReference>
<dbReference type="GO" id="GO:0016853">
    <property type="term" value="F:isomerase activity"/>
    <property type="evidence" value="ECO:0007669"/>
    <property type="project" value="UniProtKB-KW"/>
</dbReference>
<dbReference type="RefSeq" id="WP_132252513.1">
    <property type="nucleotide sequence ID" value="NZ_SMAL01000006.1"/>
</dbReference>
<dbReference type="EMBL" id="SMAL01000006">
    <property type="protein sequence ID" value="TCT14261.1"/>
    <property type="molecule type" value="Genomic_DNA"/>
</dbReference>
<dbReference type="InterPro" id="IPR036249">
    <property type="entry name" value="Thioredoxin-like_sf"/>
</dbReference>
<accession>A0A4R3MKB3</accession>
<comment type="caution">
    <text evidence="2">The sequence shown here is derived from an EMBL/GenBank/DDBJ whole genome shotgun (WGS) entry which is preliminary data.</text>
</comment>
<reference evidence="2 3" key="1">
    <citation type="submission" date="2019-03" db="EMBL/GenBank/DDBJ databases">
        <title>Genomic Encyclopedia of Type Strains, Phase IV (KMG-IV): sequencing the most valuable type-strain genomes for metagenomic binning, comparative biology and taxonomic classification.</title>
        <authorList>
            <person name="Goeker M."/>
        </authorList>
    </citation>
    <scope>NUCLEOTIDE SEQUENCE [LARGE SCALE GENOMIC DNA]</scope>
    <source>
        <strain evidence="2 3">DSM 24629</strain>
    </source>
</reference>
<protein>
    <submittedName>
        <fullName evidence="2">Thiol-disulfide isomerase/thioredoxin</fullName>
    </submittedName>
</protein>
<dbReference type="CDD" id="cd02966">
    <property type="entry name" value="TlpA_like_family"/>
    <property type="match status" value="1"/>
</dbReference>
<feature type="domain" description="Thioredoxin" evidence="1">
    <location>
        <begin position="51"/>
        <end position="193"/>
    </location>
</feature>
<dbReference type="SUPFAM" id="SSF52833">
    <property type="entry name" value="Thioredoxin-like"/>
    <property type="match status" value="1"/>
</dbReference>
<evidence type="ECO:0000313" key="2">
    <source>
        <dbReference type="EMBL" id="TCT14261.1"/>
    </source>
</evidence>